<reference evidence="3 4" key="1">
    <citation type="submission" date="2020-03" db="EMBL/GenBank/DDBJ databases">
        <title>Metabolic flexibility allows generalist bacteria to become dominant in a frequently disturbed ecosystem.</title>
        <authorList>
            <person name="Chen Y.-J."/>
            <person name="Leung P.M."/>
            <person name="Bay S.K."/>
            <person name="Hugenholtz P."/>
            <person name="Kessler A.J."/>
            <person name="Shelley G."/>
            <person name="Waite D.W."/>
            <person name="Cook P.L."/>
            <person name="Greening C."/>
        </authorList>
    </citation>
    <scope>NUCLEOTIDE SEQUENCE [LARGE SCALE GENOMIC DNA]</scope>
    <source>
        <strain evidence="3">SS_bin_28</strain>
    </source>
</reference>
<feature type="chain" id="PRO_5031050013" evidence="1">
    <location>
        <begin position="28"/>
        <end position="175"/>
    </location>
</feature>
<dbReference type="EMBL" id="JABDJR010000310">
    <property type="protein sequence ID" value="NNF06655.1"/>
    <property type="molecule type" value="Genomic_DNA"/>
</dbReference>
<dbReference type="SUPFAM" id="SSF52833">
    <property type="entry name" value="Thioredoxin-like"/>
    <property type="match status" value="1"/>
</dbReference>
<gene>
    <name evidence="3" type="ORF">HKN21_07835</name>
</gene>
<name>A0A7Y2E8L9_UNCEI</name>
<dbReference type="PANTHER" id="PTHR42852:SF17">
    <property type="entry name" value="THIOREDOXIN-LIKE PROTEIN HI_1115"/>
    <property type="match status" value="1"/>
</dbReference>
<feature type="domain" description="Thioredoxin" evidence="2">
    <location>
        <begin position="28"/>
        <end position="171"/>
    </location>
</feature>
<comment type="caution">
    <text evidence="3">The sequence shown here is derived from an EMBL/GenBank/DDBJ whole genome shotgun (WGS) entry which is preliminary data.</text>
</comment>
<organism evidence="3 4">
    <name type="scientific">Eiseniibacteriota bacterium</name>
    <dbReference type="NCBI Taxonomy" id="2212470"/>
    <lineage>
        <taxon>Bacteria</taxon>
        <taxon>Candidatus Eiseniibacteriota</taxon>
    </lineage>
</organism>
<dbReference type="PANTHER" id="PTHR42852">
    <property type="entry name" value="THIOL:DISULFIDE INTERCHANGE PROTEIN DSBE"/>
    <property type="match status" value="1"/>
</dbReference>
<dbReference type="CDD" id="cd02966">
    <property type="entry name" value="TlpA_like_family"/>
    <property type="match status" value="1"/>
</dbReference>
<dbReference type="InterPro" id="IPR036249">
    <property type="entry name" value="Thioredoxin-like_sf"/>
</dbReference>
<dbReference type="InterPro" id="IPR013766">
    <property type="entry name" value="Thioredoxin_domain"/>
</dbReference>
<protein>
    <submittedName>
        <fullName evidence="3">TlpA family protein disulfide reductase</fullName>
    </submittedName>
</protein>
<feature type="signal peptide" evidence="1">
    <location>
        <begin position="1"/>
        <end position="27"/>
    </location>
</feature>
<dbReference type="InterPro" id="IPR000866">
    <property type="entry name" value="AhpC/TSA"/>
</dbReference>
<evidence type="ECO:0000313" key="4">
    <source>
        <dbReference type="Proteomes" id="UP000547674"/>
    </source>
</evidence>
<sequence>MISRKAVLVPALSIMLAGMALLPAAQASETIGSVPTIRARDLKGKRFDLKETLKSGPAIVTFWATWCKPCLKELPELQKLREEFKDQGLSIVAINGDGPVDAAKIKPFVRAKKYDFKVILDGDGNLRRRLQVEVFPTTYLVDRDGEIRHRQVGYRQGDEKILREAVTALLAETTP</sequence>
<dbReference type="GO" id="GO:0016491">
    <property type="term" value="F:oxidoreductase activity"/>
    <property type="evidence" value="ECO:0007669"/>
    <property type="project" value="InterPro"/>
</dbReference>
<evidence type="ECO:0000259" key="2">
    <source>
        <dbReference type="PROSITE" id="PS51352"/>
    </source>
</evidence>
<dbReference type="Proteomes" id="UP000547674">
    <property type="component" value="Unassembled WGS sequence"/>
</dbReference>
<dbReference type="Gene3D" id="3.40.30.10">
    <property type="entry name" value="Glutaredoxin"/>
    <property type="match status" value="1"/>
</dbReference>
<dbReference type="AlphaFoldDB" id="A0A7Y2E8L9"/>
<keyword evidence="1" id="KW-0732">Signal</keyword>
<dbReference type="InterPro" id="IPR050553">
    <property type="entry name" value="Thioredoxin_ResA/DsbE_sf"/>
</dbReference>
<accession>A0A7Y2E8L9</accession>
<evidence type="ECO:0000256" key="1">
    <source>
        <dbReference type="SAM" id="SignalP"/>
    </source>
</evidence>
<dbReference type="GO" id="GO:0016209">
    <property type="term" value="F:antioxidant activity"/>
    <property type="evidence" value="ECO:0007669"/>
    <property type="project" value="InterPro"/>
</dbReference>
<evidence type="ECO:0000313" key="3">
    <source>
        <dbReference type="EMBL" id="NNF06655.1"/>
    </source>
</evidence>
<proteinExistence type="predicted"/>
<dbReference type="Pfam" id="PF00578">
    <property type="entry name" value="AhpC-TSA"/>
    <property type="match status" value="1"/>
</dbReference>
<dbReference type="PROSITE" id="PS51352">
    <property type="entry name" value="THIOREDOXIN_2"/>
    <property type="match status" value="1"/>
</dbReference>